<evidence type="ECO:0000313" key="3">
    <source>
        <dbReference type="EMBL" id="KAK1328163.1"/>
    </source>
</evidence>
<keyword evidence="2" id="KW-0472">Membrane</keyword>
<reference evidence="3" key="1">
    <citation type="submission" date="2023-06" db="EMBL/GenBank/DDBJ databases">
        <title>Reference genome for the Northern bat (Eptesicus nilssonii), a most northern bat species.</title>
        <authorList>
            <person name="Laine V.N."/>
            <person name="Pulliainen A.T."/>
            <person name="Lilley T.M."/>
        </authorList>
    </citation>
    <scope>NUCLEOTIDE SEQUENCE</scope>
    <source>
        <strain evidence="3">BLF_Eptnil</strain>
        <tissue evidence="3">Kidney</tissue>
    </source>
</reference>
<feature type="compositionally biased region" description="Basic and acidic residues" evidence="1">
    <location>
        <begin position="124"/>
        <end position="152"/>
    </location>
</feature>
<accession>A0AA40HBR9</accession>
<comment type="caution">
    <text evidence="3">The sequence shown here is derived from an EMBL/GenBank/DDBJ whole genome shotgun (WGS) entry which is preliminary data.</text>
</comment>
<sequence length="174" mass="19218">MLGVTYSVQVKWHGHLHAAEATEVILHVDDIIKAAPRKGVLISTLAFEKANDRLVGKYRFPPRHWTKIPFKSIVIITITTTTTIIIVIVVIIIIIIIYITPPAELGTSHLQTETQTENCPVSPRPHEPDAQGRTFDSEEKRSPDERRPHDVDTEGLTQEGSSSGSAGTQPGRLS</sequence>
<dbReference type="AlphaFoldDB" id="A0AA40HBR9"/>
<dbReference type="Proteomes" id="UP001177744">
    <property type="component" value="Unassembled WGS sequence"/>
</dbReference>
<protein>
    <submittedName>
        <fullName evidence="3">Uncharacterized protein</fullName>
    </submittedName>
</protein>
<feature type="compositionally biased region" description="Polar residues" evidence="1">
    <location>
        <begin position="155"/>
        <end position="168"/>
    </location>
</feature>
<organism evidence="3 4">
    <name type="scientific">Cnephaeus nilssonii</name>
    <name type="common">Northern bat</name>
    <name type="synonym">Eptesicus nilssonii</name>
    <dbReference type="NCBI Taxonomy" id="3371016"/>
    <lineage>
        <taxon>Eukaryota</taxon>
        <taxon>Metazoa</taxon>
        <taxon>Chordata</taxon>
        <taxon>Craniata</taxon>
        <taxon>Vertebrata</taxon>
        <taxon>Euteleostomi</taxon>
        <taxon>Mammalia</taxon>
        <taxon>Eutheria</taxon>
        <taxon>Laurasiatheria</taxon>
        <taxon>Chiroptera</taxon>
        <taxon>Yangochiroptera</taxon>
        <taxon>Vespertilionidae</taxon>
        <taxon>Cnephaeus</taxon>
    </lineage>
</organism>
<keyword evidence="2" id="KW-0812">Transmembrane</keyword>
<name>A0AA40HBR9_CNENI</name>
<evidence type="ECO:0000313" key="4">
    <source>
        <dbReference type="Proteomes" id="UP001177744"/>
    </source>
</evidence>
<evidence type="ECO:0000256" key="1">
    <source>
        <dbReference type="SAM" id="MobiDB-lite"/>
    </source>
</evidence>
<feature type="region of interest" description="Disordered" evidence="1">
    <location>
        <begin position="109"/>
        <end position="174"/>
    </location>
</feature>
<keyword evidence="2" id="KW-1133">Transmembrane helix</keyword>
<dbReference type="EMBL" id="JAULJE010000024">
    <property type="protein sequence ID" value="KAK1328163.1"/>
    <property type="molecule type" value="Genomic_DNA"/>
</dbReference>
<keyword evidence="4" id="KW-1185">Reference proteome</keyword>
<feature type="transmembrane region" description="Helical" evidence="2">
    <location>
        <begin position="73"/>
        <end position="99"/>
    </location>
</feature>
<gene>
    <name evidence="3" type="ORF">QTO34_012586</name>
</gene>
<proteinExistence type="predicted"/>
<feature type="compositionally biased region" description="Polar residues" evidence="1">
    <location>
        <begin position="109"/>
        <end position="119"/>
    </location>
</feature>
<evidence type="ECO:0000256" key="2">
    <source>
        <dbReference type="SAM" id="Phobius"/>
    </source>
</evidence>